<feature type="compositionally biased region" description="Basic and acidic residues" evidence="1">
    <location>
        <begin position="111"/>
        <end position="120"/>
    </location>
</feature>
<accession>A0ABU0LT93</accession>
<feature type="region of interest" description="Disordered" evidence="1">
    <location>
        <begin position="68"/>
        <end position="120"/>
    </location>
</feature>
<evidence type="ECO:0000313" key="2">
    <source>
        <dbReference type="EMBL" id="MDQ0511915.1"/>
    </source>
</evidence>
<dbReference type="EMBL" id="JAUSVR010000009">
    <property type="protein sequence ID" value="MDQ0511915.1"/>
    <property type="molecule type" value="Genomic_DNA"/>
</dbReference>
<keyword evidence="3" id="KW-1185">Reference proteome</keyword>
<dbReference type="Proteomes" id="UP001235094">
    <property type="component" value="Unassembled WGS sequence"/>
</dbReference>
<sequence length="148" mass="15609">MAADPRFTLQPVNGGMLKLDTRSGALSFCSMKSGAWVCEAVPEDRAALEGEIARLNARIAELEKGRAGGVPDIMGAPVPPQMSPPAVSPPAASPPAAAPPADGEGSGTAEAQKRLDQAMDMAEHAFRRFFDMVERLRGREPAPQEQSL</sequence>
<evidence type="ECO:0000256" key="1">
    <source>
        <dbReference type="SAM" id="MobiDB-lite"/>
    </source>
</evidence>
<comment type="caution">
    <text evidence="2">The sequence shown here is derived from an EMBL/GenBank/DDBJ whole genome shotgun (WGS) entry which is preliminary data.</text>
</comment>
<evidence type="ECO:0000313" key="3">
    <source>
        <dbReference type="Proteomes" id="UP001235094"/>
    </source>
</evidence>
<proteinExistence type="predicted"/>
<dbReference type="RefSeq" id="WP_306890608.1">
    <property type="nucleotide sequence ID" value="NZ_JAUSVR010000009.1"/>
</dbReference>
<reference evidence="2 3" key="1">
    <citation type="submission" date="2023-07" db="EMBL/GenBank/DDBJ databases">
        <title>Genomic Encyclopedia of Type Strains, Phase IV (KMG-IV): sequencing the most valuable type-strain genomes for metagenomic binning, comparative biology and taxonomic classification.</title>
        <authorList>
            <person name="Goeker M."/>
        </authorList>
    </citation>
    <scope>NUCLEOTIDE SEQUENCE [LARGE SCALE GENOMIC DNA]</scope>
    <source>
        <strain evidence="2 3">DSM 15561</strain>
    </source>
</reference>
<name>A0ABU0LT93_9HYPH</name>
<protein>
    <submittedName>
        <fullName evidence="2">Uncharacterized protein</fullName>
    </submittedName>
</protein>
<gene>
    <name evidence="2" type="ORF">QOZ99_002815</name>
</gene>
<organism evidence="2 3">
    <name type="scientific">Ancylobacter amanitiformis</name>
    <dbReference type="NCBI Taxonomy" id="217069"/>
    <lineage>
        <taxon>Bacteria</taxon>
        <taxon>Pseudomonadati</taxon>
        <taxon>Pseudomonadota</taxon>
        <taxon>Alphaproteobacteria</taxon>
        <taxon>Hyphomicrobiales</taxon>
        <taxon>Xanthobacteraceae</taxon>
        <taxon>Ancylobacter</taxon>
    </lineage>
</organism>
<feature type="compositionally biased region" description="Pro residues" evidence="1">
    <location>
        <begin position="77"/>
        <end position="98"/>
    </location>
</feature>